<gene>
    <name evidence="1" type="ORF">P8V03_09205</name>
</gene>
<proteinExistence type="predicted"/>
<protein>
    <recommendedName>
        <fullName evidence="3">PIN domain-containing protein</fullName>
    </recommendedName>
</protein>
<dbReference type="RefSeq" id="WP_318797950.1">
    <property type="nucleotide sequence ID" value="NZ_JARUJP010000009.1"/>
</dbReference>
<evidence type="ECO:0000313" key="2">
    <source>
        <dbReference type="Proteomes" id="UP001281656"/>
    </source>
</evidence>
<dbReference type="InterPro" id="IPR029060">
    <property type="entry name" value="PIN-like_dom_sf"/>
</dbReference>
<evidence type="ECO:0008006" key="3">
    <source>
        <dbReference type="Google" id="ProtNLM"/>
    </source>
</evidence>
<keyword evidence="2" id="KW-1185">Reference proteome</keyword>
<comment type="caution">
    <text evidence="1">The sequence shown here is derived from an EMBL/GenBank/DDBJ whole genome shotgun (WGS) entry which is preliminary data.</text>
</comment>
<sequence>MVVINYSELFNKYRILVDTSSFLCTGAEEFFIHKAERELKNSNKKFIIQYKVAEEINLLTDSEDEKARERAKKAVKLVNYMYFQGGTLEHYGTEEDSYTDTQFLKIFTQFGKNADLALITQDRSLAKSILGIKNQNDITSTKDIAAFRVSDDGNLVNWEELIKEKKVRTVSTRCFNCHKWFKENKWFIDKLYDNGKKVYCPECKKLFIPVR</sequence>
<dbReference type="Proteomes" id="UP001281656">
    <property type="component" value="Unassembled WGS sequence"/>
</dbReference>
<accession>A0ABU4JT98</accession>
<organism evidence="1 2">
    <name type="scientific">Clostridium tanneri</name>
    <dbReference type="NCBI Taxonomy" id="3037988"/>
    <lineage>
        <taxon>Bacteria</taxon>
        <taxon>Bacillati</taxon>
        <taxon>Bacillota</taxon>
        <taxon>Clostridia</taxon>
        <taxon>Eubacteriales</taxon>
        <taxon>Clostridiaceae</taxon>
        <taxon>Clostridium</taxon>
    </lineage>
</organism>
<evidence type="ECO:0000313" key="1">
    <source>
        <dbReference type="EMBL" id="MDW8801331.1"/>
    </source>
</evidence>
<dbReference type="EMBL" id="JARUJP010000009">
    <property type="protein sequence ID" value="MDW8801331.1"/>
    <property type="molecule type" value="Genomic_DNA"/>
</dbReference>
<dbReference type="Gene3D" id="3.40.50.1010">
    <property type="entry name" value="5'-nuclease"/>
    <property type="match status" value="1"/>
</dbReference>
<dbReference type="SUPFAM" id="SSF88723">
    <property type="entry name" value="PIN domain-like"/>
    <property type="match status" value="1"/>
</dbReference>
<name>A0ABU4JT98_9CLOT</name>
<reference evidence="1 2" key="1">
    <citation type="submission" date="2023-04" db="EMBL/GenBank/DDBJ databases">
        <title>Clostridium tannerae sp. nov., isolated from the fecal material of an alpaca.</title>
        <authorList>
            <person name="Miller S."/>
            <person name="Hendry M."/>
            <person name="King J."/>
            <person name="Sankaranarayanan K."/>
            <person name="Lawson P.A."/>
        </authorList>
    </citation>
    <scope>NUCLEOTIDE SEQUENCE [LARGE SCALE GENOMIC DNA]</scope>
    <source>
        <strain evidence="1 2">A1-XYC3</strain>
    </source>
</reference>